<name>A0A1T5LTZ3_9MICO</name>
<evidence type="ECO:0000313" key="3">
    <source>
        <dbReference type="EMBL" id="SKC79361.1"/>
    </source>
</evidence>
<evidence type="ECO:0000256" key="1">
    <source>
        <dbReference type="SAM" id="Phobius"/>
    </source>
</evidence>
<dbReference type="InterPro" id="IPR018392">
    <property type="entry name" value="LysM"/>
</dbReference>
<dbReference type="CDD" id="cd00118">
    <property type="entry name" value="LysM"/>
    <property type="match status" value="1"/>
</dbReference>
<dbReference type="InterPro" id="IPR036779">
    <property type="entry name" value="LysM_dom_sf"/>
</dbReference>
<dbReference type="Proteomes" id="UP000189777">
    <property type="component" value="Unassembled WGS sequence"/>
</dbReference>
<feature type="domain" description="LysM" evidence="2">
    <location>
        <begin position="61"/>
        <end position="110"/>
    </location>
</feature>
<dbReference type="Pfam" id="PF01476">
    <property type="entry name" value="LysM"/>
    <property type="match status" value="1"/>
</dbReference>
<evidence type="ECO:0000259" key="2">
    <source>
        <dbReference type="Pfam" id="PF01476"/>
    </source>
</evidence>
<organism evidence="3 4">
    <name type="scientific">Krasilnikoviella flava</name>
    <dbReference type="NCBI Taxonomy" id="526729"/>
    <lineage>
        <taxon>Bacteria</taxon>
        <taxon>Bacillati</taxon>
        <taxon>Actinomycetota</taxon>
        <taxon>Actinomycetes</taxon>
        <taxon>Micrococcales</taxon>
        <taxon>Promicromonosporaceae</taxon>
        <taxon>Krasilnikoviella</taxon>
    </lineage>
</organism>
<proteinExistence type="predicted"/>
<gene>
    <name evidence="3" type="ORF">SAMN04324258_3927</name>
</gene>
<sequence length="112" mass="11757">MQNARSTSDAPGFLGLGGLRLTRRGRVVIMALVLLVLVGAGLIGQRAVAEAPGAGVEVRIHTVAPGETMWQYAQSVRDAGEDLRDVVAELRDLNGLATAELEAGQVVLLPQD</sequence>
<feature type="transmembrane region" description="Helical" evidence="1">
    <location>
        <begin position="27"/>
        <end position="44"/>
    </location>
</feature>
<dbReference type="STRING" id="526729.SAMN04324258_3927"/>
<evidence type="ECO:0000313" key="4">
    <source>
        <dbReference type="Proteomes" id="UP000189777"/>
    </source>
</evidence>
<keyword evidence="4" id="KW-1185">Reference proteome</keyword>
<keyword evidence="1" id="KW-0472">Membrane</keyword>
<dbReference type="EMBL" id="FUZQ01000007">
    <property type="protein sequence ID" value="SKC79361.1"/>
    <property type="molecule type" value="Genomic_DNA"/>
</dbReference>
<dbReference type="Gene3D" id="3.10.350.10">
    <property type="entry name" value="LysM domain"/>
    <property type="match status" value="1"/>
</dbReference>
<protein>
    <submittedName>
        <fullName evidence="3">LysM domain-containing protein</fullName>
    </submittedName>
</protein>
<accession>A0A1T5LTZ3</accession>
<keyword evidence="1" id="KW-0812">Transmembrane</keyword>
<reference evidence="3 4" key="1">
    <citation type="submission" date="2017-02" db="EMBL/GenBank/DDBJ databases">
        <authorList>
            <person name="Peterson S.W."/>
        </authorList>
    </citation>
    <scope>NUCLEOTIDE SEQUENCE [LARGE SCALE GENOMIC DNA]</scope>
    <source>
        <strain evidence="3 4">DSM 21481</strain>
    </source>
</reference>
<keyword evidence="1" id="KW-1133">Transmembrane helix</keyword>
<dbReference type="AlphaFoldDB" id="A0A1T5LTZ3"/>